<keyword evidence="1" id="KW-0732">Signal</keyword>
<feature type="signal peptide" evidence="1">
    <location>
        <begin position="1"/>
        <end position="21"/>
    </location>
</feature>
<proteinExistence type="predicted"/>
<protein>
    <submittedName>
        <fullName evidence="2">Uncharacterized protein</fullName>
    </submittedName>
</protein>
<dbReference type="AlphaFoldDB" id="A0A1W6WA46"/>
<accession>A0A1W6WA46</accession>
<gene>
    <name evidence="2" type="ORF">K05K4_19020</name>
</gene>
<evidence type="ECO:0000256" key="1">
    <source>
        <dbReference type="SAM" id="SignalP"/>
    </source>
</evidence>
<organism evidence="2">
    <name type="scientific">Vibrio alginolyticus</name>
    <dbReference type="NCBI Taxonomy" id="663"/>
    <lineage>
        <taxon>Bacteria</taxon>
        <taxon>Pseudomonadati</taxon>
        <taxon>Pseudomonadota</taxon>
        <taxon>Gammaproteobacteria</taxon>
        <taxon>Vibrionales</taxon>
        <taxon>Vibrionaceae</taxon>
        <taxon>Vibrio</taxon>
    </lineage>
</organism>
<dbReference type="EMBL" id="CP017902">
    <property type="protein sequence ID" value="ARP18736.1"/>
    <property type="molecule type" value="Genomic_DNA"/>
</dbReference>
<evidence type="ECO:0000313" key="2">
    <source>
        <dbReference type="EMBL" id="ARP18736.1"/>
    </source>
</evidence>
<feature type="chain" id="PRO_5011401146" evidence="1">
    <location>
        <begin position="22"/>
        <end position="188"/>
    </location>
</feature>
<dbReference type="RefSeq" id="WP_086046872.1">
    <property type="nucleotide sequence ID" value="NZ_CP017889.1"/>
</dbReference>
<sequence>MFNKKILTAVVGTLISTASMAAVDDTARVDNLKWVADITTQVPQGNIVITDVNDKIIEAGHEFDLGRVNSDLSFDYNYGSEAILKAWNWEDTAGSEDGKPQASELTSEVSAAWTVNSVKYHAVSGGAITPLTSDVVTQINGQEVTVGQEDITGAKQISILLKSDAPSESVENVSKVVATMSITARQDV</sequence>
<reference evidence="2" key="1">
    <citation type="submission" date="2016-10" db="EMBL/GenBank/DDBJ databases">
        <title>The High Quality Genome of Vibrio alginolyticus K01M1.</title>
        <authorList>
            <person name="Wendling C."/>
            <person name="Chibani C.M."/>
            <person name="Hertel R."/>
            <person name="Sproer C."/>
            <person name="Bunk B."/>
            <person name="Overmann J."/>
            <person name="Roth O."/>
            <person name="Liesegang H."/>
        </authorList>
    </citation>
    <scope>NUCLEOTIDE SEQUENCE</scope>
    <source>
        <strain evidence="2">K05K4</strain>
    </source>
</reference>
<name>A0A1W6WA46_VIBAL</name>